<gene>
    <name evidence="1" type="ORF">MML48_1g15851</name>
</gene>
<dbReference type="Proteomes" id="UP001056778">
    <property type="component" value="Chromosome 1"/>
</dbReference>
<reference evidence="1" key="1">
    <citation type="submission" date="2022-04" db="EMBL/GenBank/DDBJ databases">
        <title>Chromosome-scale genome assembly of Holotrichia oblita Faldermann.</title>
        <authorList>
            <person name="Rongchong L."/>
        </authorList>
    </citation>
    <scope>NUCLEOTIDE SEQUENCE</scope>
    <source>
        <strain evidence="1">81SQS9</strain>
    </source>
</reference>
<evidence type="ECO:0000313" key="1">
    <source>
        <dbReference type="EMBL" id="KAI4469957.1"/>
    </source>
</evidence>
<proteinExistence type="predicted"/>
<protein>
    <submittedName>
        <fullName evidence="1">Integrin beta subunit</fullName>
    </submittedName>
</protein>
<organism evidence="1 2">
    <name type="scientific">Holotrichia oblita</name>
    <name type="common">Chafer beetle</name>
    <dbReference type="NCBI Taxonomy" id="644536"/>
    <lineage>
        <taxon>Eukaryota</taxon>
        <taxon>Metazoa</taxon>
        <taxon>Ecdysozoa</taxon>
        <taxon>Arthropoda</taxon>
        <taxon>Hexapoda</taxon>
        <taxon>Insecta</taxon>
        <taxon>Pterygota</taxon>
        <taxon>Neoptera</taxon>
        <taxon>Endopterygota</taxon>
        <taxon>Coleoptera</taxon>
        <taxon>Polyphaga</taxon>
        <taxon>Scarabaeiformia</taxon>
        <taxon>Scarabaeidae</taxon>
        <taxon>Melolonthinae</taxon>
        <taxon>Holotrichia</taxon>
    </lineage>
</organism>
<name>A0ACB9TSU1_HOLOL</name>
<keyword evidence="1" id="KW-0401">Integrin</keyword>
<evidence type="ECO:0000313" key="2">
    <source>
        <dbReference type="Proteomes" id="UP001056778"/>
    </source>
</evidence>
<dbReference type="EMBL" id="CM043015">
    <property type="protein sequence ID" value="KAI4469957.1"/>
    <property type="molecule type" value="Genomic_DNA"/>
</dbReference>
<keyword evidence="2" id="KW-1185">Reference proteome</keyword>
<sequence length="975" mass="110692">MLQYKMLALKLPVRVILLCYIIESGLCLDCSAAPKICNQNSDNDCEKCIQSHPCCTWCLDEEFKDKRCNTKENLIDMSCNETNIYSVNNSLISNDKIVSKPFQNPIEERNQPAIQIRPQKMDIQLRLNDPVTFKLEYKAALDYPLDLYYLMDLTYSMRGDVVAMIDLGSEMANLLKNLTKNYKIGFGYFMDKVVMPFSDNNKKLLENPCKISGYDCEKGYDFIHALNFTTKITEFTNKLKSSKITANLDDLEGGLDAIMQIIVCKDHMEWRTFSRKIIVIATDGFLHFAGDGILAGITKRNPGICLIEADGSYTGALEYDYPSLEEIYRKLLEYKVNLLFAAKREVFTYYEQLEKTIPEVSSVGKLEEKSQNIFKLIEKSYMEVISNARFEAKTTDGIKVTFHSTCNKGELKQTNSCDNIEIGKTYAFDVTLELVETPENTTGKIVIEEMNLAESIQINVDYIGLQCECDNDKQNNVNCVHGHFQCGKCICDQNWAGYLCDKECSKYPCRFTNESYMSSTCFSRGDCDYTKCECICDSDYMGSYCEYNQCKRNQKTRRICSDHGVCDKGNCICHPMYEADDCSCYKGTEKCTVPGKALCSGVGNCTCGECQCPKEYTGERCEYCPSCEKMCEAYHGCVISAAQNLTTHTCTANDTVYITERLKSSKITANLDDLEGGLDAIMQIIVCKDHMEWRTFSRKIIVIATDGFLHFAGDGILAGITKRNPGICLIEADGSYTGALEYDYPSLEEIYRKLLEYKVNLLFAAKREVFTYYEQLERTIPEVSSVGKLEEKSQNIFKLIEKSYMEVISNARFEAKTTDGIKVTFHSTCNKGELKQTNSCDNIEIGKTYAFDVTLELVETPENTTGKIVIEEMNLAESIQINVDYIGLQCECDNDKQNNVNCVHGHFQCGKCICDQNWAGYLCDKECSKYPCRFTNESYMSSTCFSRGDCDYTKCECICDSDYMGSYCEYNQCKR</sequence>
<accession>A0ACB9TSU1</accession>
<comment type="caution">
    <text evidence="1">The sequence shown here is derived from an EMBL/GenBank/DDBJ whole genome shotgun (WGS) entry which is preliminary data.</text>
</comment>